<organism evidence="2 3">
    <name type="scientific">Dendrothele bispora (strain CBS 962.96)</name>
    <dbReference type="NCBI Taxonomy" id="1314807"/>
    <lineage>
        <taxon>Eukaryota</taxon>
        <taxon>Fungi</taxon>
        <taxon>Dikarya</taxon>
        <taxon>Basidiomycota</taxon>
        <taxon>Agaricomycotina</taxon>
        <taxon>Agaricomycetes</taxon>
        <taxon>Agaricomycetidae</taxon>
        <taxon>Agaricales</taxon>
        <taxon>Agaricales incertae sedis</taxon>
        <taxon>Dendrothele</taxon>
    </lineage>
</organism>
<proteinExistence type="predicted"/>
<feature type="compositionally biased region" description="Polar residues" evidence="1">
    <location>
        <begin position="1"/>
        <end position="15"/>
    </location>
</feature>
<dbReference type="Proteomes" id="UP000297245">
    <property type="component" value="Unassembled WGS sequence"/>
</dbReference>
<evidence type="ECO:0000313" key="3">
    <source>
        <dbReference type="Proteomes" id="UP000297245"/>
    </source>
</evidence>
<reference evidence="2 3" key="1">
    <citation type="journal article" date="2019" name="Nat. Ecol. Evol.">
        <title>Megaphylogeny resolves global patterns of mushroom evolution.</title>
        <authorList>
            <person name="Varga T."/>
            <person name="Krizsan K."/>
            <person name="Foldi C."/>
            <person name="Dima B."/>
            <person name="Sanchez-Garcia M."/>
            <person name="Sanchez-Ramirez S."/>
            <person name="Szollosi G.J."/>
            <person name="Szarkandi J.G."/>
            <person name="Papp V."/>
            <person name="Albert L."/>
            <person name="Andreopoulos W."/>
            <person name="Angelini C."/>
            <person name="Antonin V."/>
            <person name="Barry K.W."/>
            <person name="Bougher N.L."/>
            <person name="Buchanan P."/>
            <person name="Buyck B."/>
            <person name="Bense V."/>
            <person name="Catcheside P."/>
            <person name="Chovatia M."/>
            <person name="Cooper J."/>
            <person name="Damon W."/>
            <person name="Desjardin D."/>
            <person name="Finy P."/>
            <person name="Geml J."/>
            <person name="Haridas S."/>
            <person name="Hughes K."/>
            <person name="Justo A."/>
            <person name="Karasinski D."/>
            <person name="Kautmanova I."/>
            <person name="Kiss B."/>
            <person name="Kocsube S."/>
            <person name="Kotiranta H."/>
            <person name="LaButti K.M."/>
            <person name="Lechner B.E."/>
            <person name="Liimatainen K."/>
            <person name="Lipzen A."/>
            <person name="Lukacs Z."/>
            <person name="Mihaltcheva S."/>
            <person name="Morgado L.N."/>
            <person name="Niskanen T."/>
            <person name="Noordeloos M.E."/>
            <person name="Ohm R.A."/>
            <person name="Ortiz-Santana B."/>
            <person name="Ovrebo C."/>
            <person name="Racz N."/>
            <person name="Riley R."/>
            <person name="Savchenko A."/>
            <person name="Shiryaev A."/>
            <person name="Soop K."/>
            <person name="Spirin V."/>
            <person name="Szebenyi C."/>
            <person name="Tomsovsky M."/>
            <person name="Tulloss R.E."/>
            <person name="Uehling J."/>
            <person name="Grigoriev I.V."/>
            <person name="Vagvolgyi C."/>
            <person name="Papp T."/>
            <person name="Martin F.M."/>
            <person name="Miettinen O."/>
            <person name="Hibbett D.S."/>
            <person name="Nagy L.G."/>
        </authorList>
    </citation>
    <scope>NUCLEOTIDE SEQUENCE [LARGE SCALE GENOMIC DNA]</scope>
    <source>
        <strain evidence="2 3">CBS 962.96</strain>
    </source>
</reference>
<evidence type="ECO:0000313" key="2">
    <source>
        <dbReference type="EMBL" id="THV01529.1"/>
    </source>
</evidence>
<dbReference type="EMBL" id="ML179088">
    <property type="protein sequence ID" value="THV01529.1"/>
    <property type="molecule type" value="Genomic_DNA"/>
</dbReference>
<feature type="region of interest" description="Disordered" evidence="1">
    <location>
        <begin position="211"/>
        <end position="288"/>
    </location>
</feature>
<feature type="region of interest" description="Disordered" evidence="1">
    <location>
        <begin position="1"/>
        <end position="47"/>
    </location>
</feature>
<protein>
    <submittedName>
        <fullName evidence="2">Uncharacterized protein</fullName>
    </submittedName>
</protein>
<evidence type="ECO:0000256" key="1">
    <source>
        <dbReference type="SAM" id="MobiDB-lite"/>
    </source>
</evidence>
<sequence length="288" mass="31433">MNHASSFSNRVNVTSPMEVRESPGSPGAHLDYPISSSGSEPTISSGVDGRECGSAYALAELQKTVAEYRRREELAVGRLNIATGQLAQLNAEKSVLLRRLSDVSFLGIRMIQGNPMPAFGRIYQLIDEAILGVYESTARVRSNEGGRVLTALETIVARLDGCFSMLRRFEVVSRMFVGGGADRERLIRVLMNNLPSQMSVPSFNTVLERTRLPFPNPRPPRAPILPPAPPNSPNQPSLPTNVRFEGIQATPPNAMPVRAGQSTTGDDNSHKRALEDLEEGELPSKRSK</sequence>
<accession>A0A4S8MH12</accession>
<feature type="compositionally biased region" description="Pro residues" evidence="1">
    <location>
        <begin position="214"/>
        <end position="233"/>
    </location>
</feature>
<dbReference type="AlphaFoldDB" id="A0A4S8MH12"/>
<keyword evidence="3" id="KW-1185">Reference proteome</keyword>
<gene>
    <name evidence="2" type="ORF">K435DRAFT_853674</name>
</gene>
<name>A0A4S8MH12_DENBC</name>
<feature type="compositionally biased region" description="Low complexity" evidence="1">
    <location>
        <begin position="33"/>
        <end position="46"/>
    </location>
</feature>